<gene>
    <name evidence="2" type="ORF">JOQ06_022170</name>
</gene>
<feature type="non-terminal residue" evidence="2">
    <location>
        <position position="118"/>
    </location>
</feature>
<keyword evidence="3" id="KW-1185">Reference proteome</keyword>
<comment type="caution">
    <text evidence="2">The sequence shown here is derived from an EMBL/GenBank/DDBJ whole genome shotgun (WGS) entry which is preliminary data.</text>
</comment>
<feature type="region of interest" description="Disordered" evidence="1">
    <location>
        <begin position="62"/>
        <end position="118"/>
    </location>
</feature>
<proteinExistence type="predicted"/>
<evidence type="ECO:0000313" key="3">
    <source>
        <dbReference type="Proteomes" id="UP001219934"/>
    </source>
</evidence>
<sequence>MKLRGVPTFISLRSAVATFARDRHGEDSQARKSMARLMCRDTLTADKHYVMDLNVQQAREGRLLFEQAQETTKSRTRPQSEEEEGDKGEEKGDEEQESGTSSRMKKSTPRMTRSQAGK</sequence>
<dbReference type="Proteomes" id="UP001219934">
    <property type="component" value="Unassembled WGS sequence"/>
</dbReference>
<feature type="compositionally biased region" description="Acidic residues" evidence="1">
    <location>
        <begin position="81"/>
        <end position="97"/>
    </location>
</feature>
<name>A0AAD6F2J8_9TELE</name>
<dbReference type="AlphaFoldDB" id="A0AAD6F2J8"/>
<protein>
    <submittedName>
        <fullName evidence="2">Uncharacterized protein</fullName>
    </submittedName>
</protein>
<reference evidence="2" key="1">
    <citation type="submission" date="2022-11" db="EMBL/GenBank/DDBJ databases">
        <title>Chromosome-level genome of Pogonophryne albipinna.</title>
        <authorList>
            <person name="Jo E."/>
        </authorList>
    </citation>
    <scope>NUCLEOTIDE SEQUENCE</scope>
    <source>
        <strain evidence="2">SGF0006</strain>
        <tissue evidence="2">Muscle</tissue>
    </source>
</reference>
<accession>A0AAD6F2J8</accession>
<dbReference type="EMBL" id="JAPTMU010000329">
    <property type="protein sequence ID" value="KAJ4919184.1"/>
    <property type="molecule type" value="Genomic_DNA"/>
</dbReference>
<evidence type="ECO:0000256" key="1">
    <source>
        <dbReference type="SAM" id="MobiDB-lite"/>
    </source>
</evidence>
<evidence type="ECO:0000313" key="2">
    <source>
        <dbReference type="EMBL" id="KAJ4919184.1"/>
    </source>
</evidence>
<organism evidence="2 3">
    <name type="scientific">Pogonophryne albipinna</name>
    <dbReference type="NCBI Taxonomy" id="1090488"/>
    <lineage>
        <taxon>Eukaryota</taxon>
        <taxon>Metazoa</taxon>
        <taxon>Chordata</taxon>
        <taxon>Craniata</taxon>
        <taxon>Vertebrata</taxon>
        <taxon>Euteleostomi</taxon>
        <taxon>Actinopterygii</taxon>
        <taxon>Neopterygii</taxon>
        <taxon>Teleostei</taxon>
        <taxon>Neoteleostei</taxon>
        <taxon>Acanthomorphata</taxon>
        <taxon>Eupercaria</taxon>
        <taxon>Perciformes</taxon>
        <taxon>Notothenioidei</taxon>
        <taxon>Pogonophryne</taxon>
    </lineage>
</organism>
<feature type="compositionally biased region" description="Polar residues" evidence="1">
    <location>
        <begin position="109"/>
        <end position="118"/>
    </location>
</feature>